<reference evidence="1" key="1">
    <citation type="submission" date="2024-02" db="EMBL/GenBank/DDBJ databases">
        <authorList>
            <consortium name="ELIXIR-Norway"/>
            <consortium name="Elixir Norway"/>
        </authorList>
    </citation>
    <scope>NUCLEOTIDE SEQUENCE</scope>
</reference>
<evidence type="ECO:0000313" key="2">
    <source>
        <dbReference type="Proteomes" id="UP001497512"/>
    </source>
</evidence>
<organism evidence="1 2">
    <name type="scientific">Sphagnum troendelagicum</name>
    <dbReference type="NCBI Taxonomy" id="128251"/>
    <lineage>
        <taxon>Eukaryota</taxon>
        <taxon>Viridiplantae</taxon>
        <taxon>Streptophyta</taxon>
        <taxon>Embryophyta</taxon>
        <taxon>Bryophyta</taxon>
        <taxon>Sphagnophytina</taxon>
        <taxon>Sphagnopsida</taxon>
        <taxon>Sphagnales</taxon>
        <taxon>Sphagnaceae</taxon>
        <taxon>Sphagnum</taxon>
    </lineage>
</organism>
<protein>
    <submittedName>
        <fullName evidence="1">Uncharacterized protein</fullName>
    </submittedName>
</protein>
<keyword evidence="2" id="KW-1185">Reference proteome</keyword>
<sequence length="72" mass="8177">MATTTTKSIESCSKFLIPFFAMWYPRPPQQKAAAEAHHVSKAQHPRECCIRSMIPLRTKCSATRPRLAPSYI</sequence>
<dbReference type="EMBL" id="OZ019902">
    <property type="protein sequence ID" value="CAK9193714.1"/>
    <property type="molecule type" value="Genomic_DNA"/>
</dbReference>
<gene>
    <name evidence="1" type="ORF">CSSPTR1EN2_LOCUS2164</name>
</gene>
<evidence type="ECO:0000313" key="1">
    <source>
        <dbReference type="EMBL" id="CAK9193714.1"/>
    </source>
</evidence>
<proteinExistence type="predicted"/>
<dbReference type="Proteomes" id="UP001497512">
    <property type="component" value="Chromosome 10"/>
</dbReference>
<accession>A0ABP0TDJ5</accession>
<name>A0ABP0TDJ5_9BRYO</name>